<protein>
    <submittedName>
        <fullName evidence="3">RNA polymerase sigma-70 factor (ECF subfamily)</fullName>
    </submittedName>
</protein>
<proteinExistence type="predicted"/>
<accession>A0ABT9M221</accession>
<keyword evidence="4" id="KW-1185">Reference proteome</keyword>
<evidence type="ECO:0000259" key="2">
    <source>
        <dbReference type="Pfam" id="PF12671"/>
    </source>
</evidence>
<keyword evidence="1" id="KW-1133">Transmembrane helix</keyword>
<dbReference type="Pfam" id="PF12671">
    <property type="entry name" value="Amidase_6"/>
    <property type="match status" value="1"/>
</dbReference>
<evidence type="ECO:0000313" key="4">
    <source>
        <dbReference type="Proteomes" id="UP001223886"/>
    </source>
</evidence>
<organism evidence="3 4">
    <name type="scientific">Thermoanaerobacter pentosaceus</name>
    <dbReference type="NCBI Taxonomy" id="694059"/>
    <lineage>
        <taxon>Bacteria</taxon>
        <taxon>Bacillati</taxon>
        <taxon>Bacillota</taxon>
        <taxon>Clostridia</taxon>
        <taxon>Thermoanaerobacterales</taxon>
        <taxon>Thermoanaerobacteraceae</taxon>
        <taxon>Thermoanaerobacter</taxon>
    </lineage>
</organism>
<evidence type="ECO:0000256" key="1">
    <source>
        <dbReference type="SAM" id="Phobius"/>
    </source>
</evidence>
<dbReference type="EMBL" id="JAURUP010000005">
    <property type="protein sequence ID" value="MDP9750179.1"/>
    <property type="molecule type" value="Genomic_DNA"/>
</dbReference>
<keyword evidence="1" id="KW-0812">Transmembrane</keyword>
<gene>
    <name evidence="3" type="ORF">J2S24_000646</name>
</gene>
<reference evidence="3 4" key="1">
    <citation type="submission" date="2023-07" db="EMBL/GenBank/DDBJ databases">
        <title>Genomic Encyclopedia of Type Strains, Phase IV (KMG-IV): sequencing the most valuable type-strain genomes for metagenomic binning, comparative biology and taxonomic classification.</title>
        <authorList>
            <person name="Goeker M."/>
        </authorList>
    </citation>
    <scope>NUCLEOTIDE SEQUENCE [LARGE SCALE GENOMIC DNA]</scope>
    <source>
        <strain evidence="3 4">DSM 25963</strain>
    </source>
</reference>
<name>A0ABT9M221_9THEO</name>
<keyword evidence="1" id="KW-0472">Membrane</keyword>
<dbReference type="Proteomes" id="UP001223886">
    <property type="component" value="Unassembled WGS sequence"/>
</dbReference>
<comment type="caution">
    <text evidence="3">The sequence shown here is derived from an EMBL/GenBank/DDBJ whole genome shotgun (WGS) entry which is preliminary data.</text>
</comment>
<dbReference type="RefSeq" id="WP_307680872.1">
    <property type="nucleotide sequence ID" value="NZ_JAURUP010000005.1"/>
</dbReference>
<evidence type="ECO:0000313" key="3">
    <source>
        <dbReference type="EMBL" id="MDP9750179.1"/>
    </source>
</evidence>
<feature type="transmembrane region" description="Helical" evidence="1">
    <location>
        <begin position="12"/>
        <end position="31"/>
    </location>
</feature>
<sequence>MSTVRKSLARHIAWLLVIAVIIYGVGIKSNVVKAVDNDLKHQGEIANFIKQWIVNNWSYYYHVNNVDVEIVDFKKSGDKIEGIAKVCVVKVLKAQKVSELPYIKGMLKKVNMSDYDDQLQKEYKINKVVSANSGVLTKEKAQRVVKVLDDKYSELKGYIGVPDESYMILKFEAELRGNNIEENTIKLYAEQMNTFVPAEELIPKSPAEYEDAGYKEMESKLIEEGTSTVAALYPYYDRLKARDYANTWTSNATTYCPHNIALQDITKWNNAKWPYYDCFCHNDCADYVSQALNAGGIPIDPGKWERLKDSNNNWAWTYVPGLKNYMLNQKGYWKISTWESAAAGGVIVIPDSHVMMIVKNDTVERLFSAHTNDRLKYPYGKNTTWEYYVLWE</sequence>
<dbReference type="InterPro" id="IPR024301">
    <property type="entry name" value="Amidase_6"/>
</dbReference>
<feature type="domain" description="Putative amidase" evidence="2">
    <location>
        <begin position="236"/>
        <end position="380"/>
    </location>
</feature>